<dbReference type="AlphaFoldDB" id="A0A0G4ERD0"/>
<feature type="region of interest" description="Disordered" evidence="2">
    <location>
        <begin position="1"/>
        <end position="94"/>
    </location>
</feature>
<feature type="coiled-coil region" evidence="1">
    <location>
        <begin position="183"/>
        <end position="210"/>
    </location>
</feature>
<reference evidence="3 4" key="1">
    <citation type="submission" date="2014-11" db="EMBL/GenBank/DDBJ databases">
        <authorList>
            <person name="Zhu J."/>
            <person name="Qi W."/>
            <person name="Song R."/>
        </authorList>
    </citation>
    <scope>NUCLEOTIDE SEQUENCE [LARGE SCALE GENOMIC DNA]</scope>
</reference>
<evidence type="ECO:0000256" key="2">
    <source>
        <dbReference type="SAM" id="MobiDB-lite"/>
    </source>
</evidence>
<dbReference type="PhylomeDB" id="A0A0G4ERD0"/>
<dbReference type="InParanoid" id="A0A0G4ERD0"/>
<feature type="compositionally biased region" description="Basic and acidic residues" evidence="2">
    <location>
        <begin position="786"/>
        <end position="796"/>
    </location>
</feature>
<proteinExistence type="predicted"/>
<gene>
    <name evidence="3" type="ORF">Vbra_12853</name>
</gene>
<feature type="region of interest" description="Disordered" evidence="2">
    <location>
        <begin position="776"/>
        <end position="796"/>
    </location>
</feature>
<protein>
    <submittedName>
        <fullName evidence="3">Uncharacterized protein</fullName>
    </submittedName>
</protein>
<keyword evidence="4" id="KW-1185">Reference proteome</keyword>
<accession>A0A0G4ERD0</accession>
<feature type="compositionally biased region" description="Acidic residues" evidence="2">
    <location>
        <begin position="25"/>
        <end position="36"/>
    </location>
</feature>
<dbReference type="VEuPathDB" id="CryptoDB:Vbra_12853"/>
<name>A0A0G4ERD0_VITBC</name>
<evidence type="ECO:0000256" key="1">
    <source>
        <dbReference type="SAM" id="Coils"/>
    </source>
</evidence>
<evidence type="ECO:0000313" key="4">
    <source>
        <dbReference type="Proteomes" id="UP000041254"/>
    </source>
</evidence>
<organism evidence="3 4">
    <name type="scientific">Vitrella brassicaformis (strain CCMP3155)</name>
    <dbReference type="NCBI Taxonomy" id="1169540"/>
    <lineage>
        <taxon>Eukaryota</taxon>
        <taxon>Sar</taxon>
        <taxon>Alveolata</taxon>
        <taxon>Colpodellida</taxon>
        <taxon>Vitrellaceae</taxon>
        <taxon>Vitrella</taxon>
    </lineage>
</organism>
<keyword evidence="1" id="KW-0175">Coiled coil</keyword>
<dbReference type="Proteomes" id="UP000041254">
    <property type="component" value="Unassembled WGS sequence"/>
</dbReference>
<dbReference type="EMBL" id="CDMY01000295">
    <property type="protein sequence ID" value="CEM00584.1"/>
    <property type="molecule type" value="Genomic_DNA"/>
</dbReference>
<feature type="compositionally biased region" description="Basic residues" evidence="2">
    <location>
        <begin position="56"/>
        <end position="67"/>
    </location>
</feature>
<sequence>MDGPAERLTAQQAALAVGKKRKPEDEDDHDVDDYDDGDRMSISSSSSGSDWEADRRRKKGGRHAKKMKSNDGRAKGKKASMATKGRSDGAAAETDDVEMQVADELSPADVLSALGGMVEKLQAQIQCIEETKAEAERVFELKMGLPQPDSPAWSFRGVQEVERQFRVLASMVTRDVEVRTQSAKTATHQMAQTSKKLDIMEQKINKLNQHEDEEVASCLEGLAEALWTGDGERLGVSGFLGYTSFMQSLSSVSTYFRALSLKSEGHPILELDKSPTEDIAKKLIRRLSVRRLRMSHCPTPALVRLVDGFAATLETLQLTGEAANHIGQEGGRRYRGFFYGEDRKPIASPRSTEPVAFPRLHKVTVQGAWSNIAQDRDYQLPVLKSLTVDSIHDRVGCLSWIRRASAGLSSLHVKDDYATTLDAVATAITDTPSANTLVCLKGAIFGPNSSSRFLELIDKRLGGQKLCNIDVWLARITTIAAVQALHRFRTSYLEPGATEVYRRIQENGIHLPLDGDPTQLADCLPTAQLCCDIPQEVTLRTHAQPGGGVFDGPLVCPKAKQLTIEYSNQPAPLPAYVVSDPSSLFPSVECVVVKQGEEGSRFYEGGVASVQSVSVEVSARANPEARLCLVPDCVGHLSCQGRPLPVHMTVDLLRPPHHHWHDGHDQLFHSIHWSLYGNSEDGREAMQRRVSRLQIDIKSGDGYRNKHSWLSSDEGRQMYTSFAACVADAFESFSPSLKRIVLVPQPRPAFGLVGHLREASKKRFIVSNMDAEGAIEMRPAKKGGKRDKPAHSLLRE</sequence>
<evidence type="ECO:0000313" key="3">
    <source>
        <dbReference type="EMBL" id="CEM00584.1"/>
    </source>
</evidence>